<gene>
    <name evidence="2" type="ORF">Fcan01_10580</name>
</gene>
<feature type="transmembrane region" description="Helical" evidence="1">
    <location>
        <begin position="7"/>
        <end position="26"/>
    </location>
</feature>
<dbReference type="AlphaFoldDB" id="A0A226E981"/>
<accession>A0A226E981</accession>
<dbReference type="Proteomes" id="UP000198287">
    <property type="component" value="Unassembled WGS sequence"/>
</dbReference>
<sequence>MFPFHRIIGFLFVVAVVVLTFLFVPASPPVVKNYNHISGGFLMRHCVDPGSVPKDTKSWNKFYRSKLFQYNAFVAYHLMRTFKQPKLRKVHHFFVVTADDLRNAFSLFSEKVERGIYNSSFPFDTFELRLRKDGAYSVIPLGKKLAQCVLNPDWQPVHLAQVI</sequence>
<protein>
    <submittedName>
        <fullName evidence="2">Uncharacterized protein</fullName>
    </submittedName>
</protein>
<name>A0A226E981_FOLCA</name>
<keyword evidence="1" id="KW-0812">Transmembrane</keyword>
<keyword evidence="1" id="KW-1133">Transmembrane helix</keyword>
<comment type="caution">
    <text evidence="2">The sequence shown here is derived from an EMBL/GenBank/DDBJ whole genome shotgun (WGS) entry which is preliminary data.</text>
</comment>
<evidence type="ECO:0000313" key="3">
    <source>
        <dbReference type="Proteomes" id="UP000198287"/>
    </source>
</evidence>
<evidence type="ECO:0000256" key="1">
    <source>
        <dbReference type="SAM" id="Phobius"/>
    </source>
</evidence>
<dbReference type="EMBL" id="LNIX01000005">
    <property type="protein sequence ID" value="OXA53401.1"/>
    <property type="molecule type" value="Genomic_DNA"/>
</dbReference>
<evidence type="ECO:0000313" key="2">
    <source>
        <dbReference type="EMBL" id="OXA53401.1"/>
    </source>
</evidence>
<reference evidence="2 3" key="1">
    <citation type="submission" date="2015-12" db="EMBL/GenBank/DDBJ databases">
        <title>The genome of Folsomia candida.</title>
        <authorList>
            <person name="Faddeeva A."/>
            <person name="Derks M.F."/>
            <person name="Anvar Y."/>
            <person name="Smit S."/>
            <person name="Van Straalen N."/>
            <person name="Roelofs D."/>
        </authorList>
    </citation>
    <scope>NUCLEOTIDE SEQUENCE [LARGE SCALE GENOMIC DNA]</scope>
    <source>
        <strain evidence="2 3">VU population</strain>
        <tissue evidence="2">Whole body</tissue>
    </source>
</reference>
<keyword evidence="1" id="KW-0472">Membrane</keyword>
<proteinExistence type="predicted"/>
<organism evidence="2 3">
    <name type="scientific">Folsomia candida</name>
    <name type="common">Springtail</name>
    <dbReference type="NCBI Taxonomy" id="158441"/>
    <lineage>
        <taxon>Eukaryota</taxon>
        <taxon>Metazoa</taxon>
        <taxon>Ecdysozoa</taxon>
        <taxon>Arthropoda</taxon>
        <taxon>Hexapoda</taxon>
        <taxon>Collembola</taxon>
        <taxon>Entomobryomorpha</taxon>
        <taxon>Isotomoidea</taxon>
        <taxon>Isotomidae</taxon>
        <taxon>Proisotominae</taxon>
        <taxon>Folsomia</taxon>
    </lineage>
</organism>
<keyword evidence="3" id="KW-1185">Reference proteome</keyword>